<gene>
    <name evidence="2" type="ORF">ACFQ07_23855</name>
</gene>
<evidence type="ECO:0000313" key="2">
    <source>
        <dbReference type="EMBL" id="MFD0855296.1"/>
    </source>
</evidence>
<organism evidence="2 3">
    <name type="scientific">Actinomadura adrarensis</name>
    <dbReference type="NCBI Taxonomy" id="1819600"/>
    <lineage>
        <taxon>Bacteria</taxon>
        <taxon>Bacillati</taxon>
        <taxon>Actinomycetota</taxon>
        <taxon>Actinomycetes</taxon>
        <taxon>Streptosporangiales</taxon>
        <taxon>Thermomonosporaceae</taxon>
        <taxon>Actinomadura</taxon>
    </lineage>
</organism>
<dbReference type="EMBL" id="JBHTIR010003497">
    <property type="protein sequence ID" value="MFD0855296.1"/>
    <property type="molecule type" value="Genomic_DNA"/>
</dbReference>
<evidence type="ECO:0000256" key="1">
    <source>
        <dbReference type="SAM" id="MobiDB-lite"/>
    </source>
</evidence>
<evidence type="ECO:0000313" key="3">
    <source>
        <dbReference type="Proteomes" id="UP001597083"/>
    </source>
</evidence>
<feature type="non-terminal residue" evidence="2">
    <location>
        <position position="74"/>
    </location>
</feature>
<reference evidence="3" key="1">
    <citation type="journal article" date="2019" name="Int. J. Syst. Evol. Microbiol.">
        <title>The Global Catalogue of Microorganisms (GCM) 10K type strain sequencing project: providing services to taxonomists for standard genome sequencing and annotation.</title>
        <authorList>
            <consortium name="The Broad Institute Genomics Platform"/>
            <consortium name="The Broad Institute Genome Sequencing Center for Infectious Disease"/>
            <person name="Wu L."/>
            <person name="Ma J."/>
        </authorList>
    </citation>
    <scope>NUCLEOTIDE SEQUENCE [LARGE SCALE GENOMIC DNA]</scope>
    <source>
        <strain evidence="3">JCM 31696</strain>
    </source>
</reference>
<protein>
    <recommendedName>
        <fullName evidence="4">FCD domain-containing protein</fullName>
    </recommendedName>
</protein>
<name>A0ABW3CLW6_9ACTN</name>
<keyword evidence="3" id="KW-1185">Reference proteome</keyword>
<evidence type="ECO:0008006" key="4">
    <source>
        <dbReference type="Google" id="ProtNLM"/>
    </source>
</evidence>
<proteinExistence type="predicted"/>
<sequence>MPLDDSVLRLHQEFLRVIAELREVDRRRGELQARREEVVREGIAVHARLLEKGRNRRLQQGRADQPSPPGPGPG</sequence>
<comment type="caution">
    <text evidence="2">The sequence shown here is derived from an EMBL/GenBank/DDBJ whole genome shotgun (WGS) entry which is preliminary data.</text>
</comment>
<dbReference type="Proteomes" id="UP001597083">
    <property type="component" value="Unassembled WGS sequence"/>
</dbReference>
<accession>A0ABW3CLW6</accession>
<feature type="region of interest" description="Disordered" evidence="1">
    <location>
        <begin position="50"/>
        <end position="74"/>
    </location>
</feature>